<dbReference type="AlphaFoldDB" id="A0A6M8BGB4"/>
<protein>
    <submittedName>
        <fullName evidence="3">Glycosyltransferase</fullName>
    </submittedName>
</protein>
<feature type="domain" description="Glycosyltransferase 2-like" evidence="1">
    <location>
        <begin position="341"/>
        <end position="496"/>
    </location>
</feature>
<dbReference type="Pfam" id="PF13524">
    <property type="entry name" value="Glyco_trans_1_2"/>
    <property type="match status" value="1"/>
</dbReference>
<dbReference type="Proteomes" id="UP000505210">
    <property type="component" value="Chromosome"/>
</dbReference>
<dbReference type="Gene3D" id="3.40.50.2000">
    <property type="entry name" value="Glycogen Phosphorylase B"/>
    <property type="match status" value="1"/>
</dbReference>
<gene>
    <name evidence="3" type="ORF">HPC62_14975</name>
</gene>
<evidence type="ECO:0000313" key="4">
    <source>
        <dbReference type="Proteomes" id="UP000505210"/>
    </source>
</evidence>
<sequence length="634" mass="72381">MKLAIQNPFFDKPYIAEVEMSRRLVLAAENIGWQAVEVQTGAEIRAAQPDCVIVLHHWTPKVAPVPTYLCMWSPPEFFEGTDRLITNTLSYDGYLIGSRVVDRWLHHLLCHTPKRYFKSPFYTSAPKTAYRPPDLSQPRLVYLGSNWDGPRFKQLFEGLDQQPYMDVYGNPDGWTYLNQTHRGALPYDGNSVFEAIHSAGVGLCLHREEHRQAEMPSMRIFEIAAAGAVAICSDHAFIREAFGDTVLYIDADADPAEQVEQISQHMAWIAQHPQQAEALAAAAHEIFIQHYTLEKHLLDLLPHHEALLTDKGFKGFVPAPMSAQPPAQVQVIVRVGGRPLSYIRRALDSLAAQTYPNIGVILVEYQPVLGLDEAFLGHYGDRLQFRRLASPAPCRSTTLWTGLRAVDAPYFAILDDDDAIHPNHLQTLVKILEQQSNIGVAYSGTLKVLESGSPETLHQMDTITLPYFQPFRLQDLLELRNFMPPNSYVVRRQLLQDILDRDPLLDLGEDFCLVLMLCQRAEFCFSYEATAEVYWRSDTQDNASYSGKPAWRDAMRRLRLMFWKQEFAPGQTLLSLQELRDRERQASQPEAIQHLEAELGRARGRIAAMETSKFWQLRDRWFRLKRRLGLPVEE</sequence>
<dbReference type="Gene3D" id="3.90.550.10">
    <property type="entry name" value="Spore Coat Polysaccharide Biosynthesis Protein SpsA, Chain A"/>
    <property type="match status" value="1"/>
</dbReference>
<dbReference type="SUPFAM" id="SSF53756">
    <property type="entry name" value="UDP-Glycosyltransferase/glycogen phosphorylase"/>
    <property type="match status" value="1"/>
</dbReference>
<accession>A0A6M8BGB4</accession>
<evidence type="ECO:0000313" key="3">
    <source>
        <dbReference type="EMBL" id="QKD83326.1"/>
    </source>
</evidence>
<keyword evidence="3" id="KW-0808">Transferase</keyword>
<reference evidence="3 4" key="1">
    <citation type="submission" date="2020-05" db="EMBL/GenBank/DDBJ databases">
        <title>Complete genome sequence of of a novel Thermoleptolyngbya strain isolated from hot springs of Ganzi, Sichuan China.</title>
        <authorList>
            <person name="Tang J."/>
            <person name="Daroch M."/>
            <person name="Li L."/>
            <person name="Waleron K."/>
            <person name="Waleron M."/>
            <person name="Waleron M."/>
        </authorList>
    </citation>
    <scope>NUCLEOTIDE SEQUENCE [LARGE SCALE GENOMIC DNA]</scope>
    <source>
        <strain evidence="3 4">PKUAC-SCTA183</strain>
    </source>
</reference>
<name>A0A6M8BGB4_9CYAN</name>
<evidence type="ECO:0000259" key="2">
    <source>
        <dbReference type="Pfam" id="PF13524"/>
    </source>
</evidence>
<dbReference type="RefSeq" id="WP_172356947.1">
    <property type="nucleotide sequence ID" value="NZ_CP053661.1"/>
</dbReference>
<feature type="domain" description="Spore protein YkvP/CgeB glycosyl transferase-like" evidence="2">
    <location>
        <begin position="155"/>
        <end position="297"/>
    </location>
</feature>
<evidence type="ECO:0000259" key="1">
    <source>
        <dbReference type="Pfam" id="PF00535"/>
    </source>
</evidence>
<dbReference type="Pfam" id="PF00535">
    <property type="entry name" value="Glycos_transf_2"/>
    <property type="match status" value="1"/>
</dbReference>
<dbReference type="InterPro" id="IPR001173">
    <property type="entry name" value="Glyco_trans_2-like"/>
</dbReference>
<dbReference type="GO" id="GO:0016740">
    <property type="term" value="F:transferase activity"/>
    <property type="evidence" value="ECO:0007669"/>
    <property type="project" value="UniProtKB-KW"/>
</dbReference>
<dbReference type="SUPFAM" id="SSF53448">
    <property type="entry name" value="Nucleotide-diphospho-sugar transferases"/>
    <property type="match status" value="1"/>
</dbReference>
<keyword evidence="4" id="KW-1185">Reference proteome</keyword>
<proteinExistence type="predicted"/>
<dbReference type="KEGG" id="theu:HPC62_14975"/>
<organism evidence="3 4">
    <name type="scientific">Thermoleptolyngbya sichuanensis A183</name>
    <dbReference type="NCBI Taxonomy" id="2737172"/>
    <lineage>
        <taxon>Bacteria</taxon>
        <taxon>Bacillati</taxon>
        <taxon>Cyanobacteriota</taxon>
        <taxon>Cyanophyceae</taxon>
        <taxon>Oculatellales</taxon>
        <taxon>Oculatellaceae</taxon>
        <taxon>Thermoleptolyngbya</taxon>
        <taxon>Thermoleptolyngbya sichuanensis</taxon>
    </lineage>
</organism>
<dbReference type="InterPro" id="IPR029044">
    <property type="entry name" value="Nucleotide-diphossugar_trans"/>
</dbReference>
<dbReference type="CDD" id="cd00761">
    <property type="entry name" value="Glyco_tranf_GTA_type"/>
    <property type="match status" value="1"/>
</dbReference>
<dbReference type="EMBL" id="CP053661">
    <property type="protein sequence ID" value="QKD83326.1"/>
    <property type="molecule type" value="Genomic_DNA"/>
</dbReference>
<dbReference type="InterPro" id="IPR055259">
    <property type="entry name" value="YkvP/CgeB_Glyco_trans-like"/>
</dbReference>